<gene>
    <name evidence="1" type="ORF">EZE20_03430</name>
</gene>
<dbReference type="OrthoDB" id="966206at2"/>
<sequence>MDYGARQYDATLGRWMSGDPLAEQAPDWTPYRYGFNNPLKYTERACSNMSTPTAMALTALRTPPLRLRPELLIRLKQQRAMGVKILEPMAPEEMEEAISSQATPTVI</sequence>
<name>A0A4R4KIG8_9BACT</name>
<dbReference type="Proteomes" id="UP000295706">
    <property type="component" value="Unassembled WGS sequence"/>
</dbReference>
<evidence type="ECO:0000313" key="1">
    <source>
        <dbReference type="EMBL" id="TDB67990.1"/>
    </source>
</evidence>
<evidence type="ECO:0008006" key="3">
    <source>
        <dbReference type="Google" id="ProtNLM"/>
    </source>
</evidence>
<accession>A0A4R4KIG8</accession>
<evidence type="ECO:0000313" key="2">
    <source>
        <dbReference type="Proteomes" id="UP000295706"/>
    </source>
</evidence>
<keyword evidence="2" id="KW-1185">Reference proteome</keyword>
<dbReference type="NCBIfam" id="TIGR03696">
    <property type="entry name" value="Rhs_assc_core"/>
    <property type="match status" value="1"/>
</dbReference>
<dbReference type="AlphaFoldDB" id="A0A4R4KIG8"/>
<comment type="caution">
    <text evidence="1">The sequence shown here is derived from an EMBL/GenBank/DDBJ whole genome shotgun (WGS) entry which is preliminary data.</text>
</comment>
<dbReference type="InterPro" id="IPR022385">
    <property type="entry name" value="Rhs_assc_core"/>
</dbReference>
<proteinExistence type="predicted"/>
<dbReference type="EMBL" id="SMJU01000002">
    <property type="protein sequence ID" value="TDB67990.1"/>
    <property type="molecule type" value="Genomic_DNA"/>
</dbReference>
<protein>
    <recommendedName>
        <fullName evidence="3">RHS repeat-associated core domain-containing protein</fullName>
    </recommendedName>
</protein>
<reference evidence="1 2" key="1">
    <citation type="submission" date="2019-02" db="EMBL/GenBank/DDBJ databases">
        <title>Arundinibacter roseus gen. nov., sp. nov., a new member of the family Cytophagaceae.</title>
        <authorList>
            <person name="Szuroczki S."/>
            <person name="Khayer B."/>
            <person name="Sproer C."/>
            <person name="Toumi M."/>
            <person name="Szabo A."/>
            <person name="Felfoldi T."/>
            <person name="Schumann P."/>
            <person name="Toth E."/>
        </authorList>
    </citation>
    <scope>NUCLEOTIDE SEQUENCE [LARGE SCALE GENOMIC DNA]</scope>
    <source>
        <strain evidence="1 2">DMA-k-7a</strain>
    </source>
</reference>
<organism evidence="1 2">
    <name type="scientific">Arundinibacter roseus</name>
    <dbReference type="NCBI Taxonomy" id="2070510"/>
    <lineage>
        <taxon>Bacteria</taxon>
        <taxon>Pseudomonadati</taxon>
        <taxon>Bacteroidota</taxon>
        <taxon>Cytophagia</taxon>
        <taxon>Cytophagales</taxon>
        <taxon>Spirosomataceae</taxon>
        <taxon>Arundinibacter</taxon>
    </lineage>
</organism>
<dbReference type="Gene3D" id="2.180.10.10">
    <property type="entry name" value="RHS repeat-associated core"/>
    <property type="match status" value="1"/>
</dbReference>